<gene>
    <name evidence="2" type="ORF">Hs30E_08470</name>
</gene>
<dbReference type="EMBL" id="BLLI01000019">
    <property type="protein sequence ID" value="GFH42296.1"/>
    <property type="molecule type" value="Genomic_DNA"/>
</dbReference>
<evidence type="ECO:0000256" key="1">
    <source>
        <dbReference type="SAM" id="Phobius"/>
    </source>
</evidence>
<organism evidence="2 3">
    <name type="scientific">Pseudolactococcus hodotermopsidis</name>
    <dbReference type="NCBI Taxonomy" id="2709157"/>
    <lineage>
        <taxon>Bacteria</taxon>
        <taxon>Bacillati</taxon>
        <taxon>Bacillota</taxon>
        <taxon>Bacilli</taxon>
        <taxon>Lactobacillales</taxon>
        <taxon>Streptococcaceae</taxon>
        <taxon>Pseudolactococcus</taxon>
    </lineage>
</organism>
<name>A0A6A0BBT2_9LACT</name>
<sequence length="57" mass="6258">MQKWGWGFISLALLIFITSYAGDKKSVPLSVLLFLIGLAMVIVSVKKEKKDGDSKDA</sequence>
<evidence type="ECO:0000313" key="2">
    <source>
        <dbReference type="EMBL" id="GFH42296.1"/>
    </source>
</evidence>
<dbReference type="Proteomes" id="UP000480303">
    <property type="component" value="Unassembled WGS sequence"/>
</dbReference>
<feature type="transmembrane region" description="Helical" evidence="1">
    <location>
        <begin position="5"/>
        <end position="21"/>
    </location>
</feature>
<dbReference type="RefSeq" id="WP_172208272.1">
    <property type="nucleotide sequence ID" value="NZ_BLLI01000019.1"/>
</dbReference>
<keyword evidence="1" id="KW-1133">Transmembrane helix</keyword>
<keyword evidence="1" id="KW-0812">Transmembrane</keyword>
<reference evidence="2 3" key="1">
    <citation type="submission" date="2020-02" db="EMBL/GenBank/DDBJ databases">
        <title>Draft genome sequence of Lactococcus sp. Hs30E4-3.</title>
        <authorList>
            <person name="Noda S."/>
            <person name="Yuki M."/>
            <person name="Ohkuma M."/>
        </authorList>
    </citation>
    <scope>NUCLEOTIDE SEQUENCE [LARGE SCALE GENOMIC DNA]</scope>
    <source>
        <strain evidence="2 3">Hs30E4-3</strain>
    </source>
</reference>
<evidence type="ECO:0000313" key="3">
    <source>
        <dbReference type="Proteomes" id="UP000480303"/>
    </source>
</evidence>
<keyword evidence="3" id="KW-1185">Reference proteome</keyword>
<keyword evidence="1" id="KW-0472">Membrane</keyword>
<comment type="caution">
    <text evidence="2">The sequence shown here is derived from an EMBL/GenBank/DDBJ whole genome shotgun (WGS) entry which is preliminary data.</text>
</comment>
<proteinExistence type="predicted"/>
<protein>
    <submittedName>
        <fullName evidence="2">Uncharacterized protein</fullName>
    </submittedName>
</protein>
<accession>A0A6A0BBT2</accession>
<dbReference type="AlphaFoldDB" id="A0A6A0BBT2"/>
<feature type="transmembrane region" description="Helical" evidence="1">
    <location>
        <begin position="27"/>
        <end position="45"/>
    </location>
</feature>